<keyword evidence="1" id="KW-0378">Hydrolase</keyword>
<name>A0ABQ6ME03_9STRA</name>
<evidence type="ECO:0000256" key="2">
    <source>
        <dbReference type="ARBA" id="ARBA00023180"/>
    </source>
</evidence>
<dbReference type="Pfam" id="PF00149">
    <property type="entry name" value="Metallophos"/>
    <property type="match status" value="1"/>
</dbReference>
<comment type="caution">
    <text evidence="5">The sequence shown here is derived from an EMBL/GenBank/DDBJ whole genome shotgun (WGS) entry which is preliminary data.</text>
</comment>
<dbReference type="PANTHER" id="PTHR10340:SF57">
    <property type="entry name" value="METALLOPHOS DOMAIN-CONTAINING PROTEIN"/>
    <property type="match status" value="1"/>
</dbReference>
<dbReference type="PANTHER" id="PTHR10340">
    <property type="entry name" value="SPHINGOMYELIN PHOSPHODIESTERASE"/>
    <property type="match status" value="1"/>
</dbReference>
<evidence type="ECO:0000256" key="3">
    <source>
        <dbReference type="SAM" id="SignalP"/>
    </source>
</evidence>
<protein>
    <recommendedName>
        <fullName evidence="4">Calcineurin-like phosphoesterase domain-containing protein</fullName>
    </recommendedName>
</protein>
<dbReference type="SUPFAM" id="SSF56300">
    <property type="entry name" value="Metallo-dependent phosphatases"/>
    <property type="match status" value="1"/>
</dbReference>
<feature type="signal peptide" evidence="3">
    <location>
        <begin position="1"/>
        <end position="16"/>
    </location>
</feature>
<dbReference type="InterPro" id="IPR004843">
    <property type="entry name" value="Calcineurin-like_PHP"/>
</dbReference>
<proteinExistence type="predicted"/>
<keyword evidence="3" id="KW-0732">Signal</keyword>
<dbReference type="EMBL" id="BRYB01000176">
    <property type="protein sequence ID" value="GMI24623.1"/>
    <property type="molecule type" value="Genomic_DNA"/>
</dbReference>
<evidence type="ECO:0000259" key="4">
    <source>
        <dbReference type="Pfam" id="PF00149"/>
    </source>
</evidence>
<accession>A0ABQ6ME03</accession>
<organism evidence="5 6">
    <name type="scientific">Tetraparma gracilis</name>
    <dbReference type="NCBI Taxonomy" id="2962635"/>
    <lineage>
        <taxon>Eukaryota</taxon>
        <taxon>Sar</taxon>
        <taxon>Stramenopiles</taxon>
        <taxon>Ochrophyta</taxon>
        <taxon>Bolidophyceae</taxon>
        <taxon>Parmales</taxon>
        <taxon>Triparmaceae</taxon>
        <taxon>Tetraparma</taxon>
    </lineage>
</organism>
<sequence length="420" mass="46365">MRLLPLLLLPLHLASAGTFFWATDMHVDIWGELGNPSDEICAWTPSAQLQSAVAAMSSIDAAPDFILCSGDIVHFPNRNSSDLSKDVVLQTHTAFTDYIRASFPSTPLYSALGNHDLHPSNNWPTNVEDSSWLYSHLSEIWSPFLPASSLDQLSKTGYYAVDASPTLRIITLNTNYWTVYNTGLPWDTGVAETQFAWLESELQRAAADDKRVYINGHHPAVGVHVEGGVEVGGLWPLYQQRFAMLHQQFAASIAASFFGHDHVDETRLVRSCTFESGNPDPDSSSVNSCSGDASGVVYVGQALTNCHTPAFRAWEYDVASAALTDYTQYAMKTDEATGELSWPEQYTWSAAYDAMADLSPASWQAEIERMQSNWTAFEAFTERRGVGCDKGDEKCRTFTLCNYLFGSGHAELLDCLYSGL</sequence>
<keyword evidence="2" id="KW-0325">Glycoprotein</keyword>
<evidence type="ECO:0000313" key="5">
    <source>
        <dbReference type="EMBL" id="GMI24623.1"/>
    </source>
</evidence>
<reference evidence="5 6" key="1">
    <citation type="journal article" date="2023" name="Commun. Biol.">
        <title>Genome analysis of Parmales, the sister group of diatoms, reveals the evolutionary specialization of diatoms from phago-mixotrophs to photoautotrophs.</title>
        <authorList>
            <person name="Ban H."/>
            <person name="Sato S."/>
            <person name="Yoshikawa S."/>
            <person name="Yamada K."/>
            <person name="Nakamura Y."/>
            <person name="Ichinomiya M."/>
            <person name="Sato N."/>
            <person name="Blanc-Mathieu R."/>
            <person name="Endo H."/>
            <person name="Kuwata A."/>
            <person name="Ogata H."/>
        </authorList>
    </citation>
    <scope>NUCLEOTIDE SEQUENCE [LARGE SCALE GENOMIC DNA]</scope>
</reference>
<dbReference type="InterPro" id="IPR029052">
    <property type="entry name" value="Metallo-depent_PP-like"/>
</dbReference>
<dbReference type="Gene3D" id="3.60.21.10">
    <property type="match status" value="1"/>
</dbReference>
<gene>
    <name evidence="5" type="ORF">TeGR_g1806</name>
</gene>
<evidence type="ECO:0000256" key="1">
    <source>
        <dbReference type="ARBA" id="ARBA00022801"/>
    </source>
</evidence>
<feature type="domain" description="Calcineurin-like phosphoesterase" evidence="4">
    <location>
        <begin position="22"/>
        <end position="263"/>
    </location>
</feature>
<feature type="chain" id="PRO_5046972055" description="Calcineurin-like phosphoesterase domain-containing protein" evidence="3">
    <location>
        <begin position="17"/>
        <end position="420"/>
    </location>
</feature>
<dbReference type="Proteomes" id="UP001165060">
    <property type="component" value="Unassembled WGS sequence"/>
</dbReference>
<evidence type="ECO:0000313" key="6">
    <source>
        <dbReference type="Proteomes" id="UP001165060"/>
    </source>
</evidence>
<keyword evidence="6" id="KW-1185">Reference proteome</keyword>